<protein>
    <submittedName>
        <fullName evidence="1">Putative ovule protein</fullName>
    </submittedName>
</protein>
<dbReference type="AlphaFoldDB" id="A0A0V0HC87"/>
<dbReference type="EMBL" id="GEDG01022460">
    <property type="protein sequence ID" value="JAP17488.1"/>
    <property type="molecule type" value="Transcribed_RNA"/>
</dbReference>
<organism evidence="1">
    <name type="scientific">Solanum chacoense</name>
    <name type="common">Chaco potato</name>
    <dbReference type="NCBI Taxonomy" id="4108"/>
    <lineage>
        <taxon>Eukaryota</taxon>
        <taxon>Viridiplantae</taxon>
        <taxon>Streptophyta</taxon>
        <taxon>Embryophyta</taxon>
        <taxon>Tracheophyta</taxon>
        <taxon>Spermatophyta</taxon>
        <taxon>Magnoliopsida</taxon>
        <taxon>eudicotyledons</taxon>
        <taxon>Gunneridae</taxon>
        <taxon>Pentapetalae</taxon>
        <taxon>asterids</taxon>
        <taxon>lamiids</taxon>
        <taxon>Solanales</taxon>
        <taxon>Solanaceae</taxon>
        <taxon>Solanoideae</taxon>
        <taxon>Solaneae</taxon>
        <taxon>Solanum</taxon>
    </lineage>
</organism>
<sequence length="62" mass="7129">MELKRLSISRWHLESAASRFNHGTSKKPGQMRTLLLEKDALEHVIELSERSLSFLLLNPEIA</sequence>
<accession>A0A0V0HC87</accession>
<proteinExistence type="predicted"/>
<reference evidence="1" key="1">
    <citation type="submission" date="2015-12" db="EMBL/GenBank/DDBJ databases">
        <title>Gene expression during late stages of embryo sac development: a critical building block for successful pollen-pistil interactions.</title>
        <authorList>
            <person name="Liu Y."/>
            <person name="Joly V."/>
            <person name="Sabar M."/>
            <person name="Matton D.P."/>
        </authorList>
    </citation>
    <scope>NUCLEOTIDE SEQUENCE</scope>
</reference>
<name>A0A0V0HC87_SOLCH</name>
<evidence type="ECO:0000313" key="1">
    <source>
        <dbReference type="EMBL" id="JAP17488.1"/>
    </source>
</evidence>